<dbReference type="InterPro" id="IPR036881">
    <property type="entry name" value="Glyco_hydro_3_C_sf"/>
</dbReference>
<dbReference type="Gene3D" id="3.40.50.1700">
    <property type="entry name" value="Glycoside hydrolase family 3 C-terminal domain"/>
    <property type="match status" value="1"/>
</dbReference>
<evidence type="ECO:0000259" key="8">
    <source>
        <dbReference type="Pfam" id="PF18559"/>
    </source>
</evidence>
<evidence type="ECO:0000256" key="3">
    <source>
        <dbReference type="ARBA" id="ARBA00023295"/>
    </source>
</evidence>
<dbReference type="InterPro" id="IPR036962">
    <property type="entry name" value="Glyco_hydro_3_N_sf"/>
</dbReference>
<dbReference type="AlphaFoldDB" id="A0AA95SNG7"/>
<dbReference type="InterPro" id="IPR001764">
    <property type="entry name" value="Glyco_hydro_3_N"/>
</dbReference>
<dbReference type="EMBL" id="CP116346">
    <property type="protein sequence ID" value="WIT11240.1"/>
    <property type="molecule type" value="Genomic_DNA"/>
</dbReference>
<dbReference type="KEGG" id="pais:PFX98_20425"/>
<feature type="domain" description="Glycoside hydrolase family 3 C-terminal" evidence="7">
    <location>
        <begin position="413"/>
        <end position="629"/>
    </location>
</feature>
<evidence type="ECO:0000313" key="9">
    <source>
        <dbReference type="EMBL" id="WIT11240.1"/>
    </source>
</evidence>
<comment type="similarity">
    <text evidence="1 4">Belongs to the glycosyl hydrolase 3 family.</text>
</comment>
<dbReference type="InterPro" id="IPR017853">
    <property type="entry name" value="GH"/>
</dbReference>
<dbReference type="PRINTS" id="PR00133">
    <property type="entry name" value="GLHYDRLASE3"/>
</dbReference>
<dbReference type="SUPFAM" id="SSF51445">
    <property type="entry name" value="(Trans)glycosidases"/>
    <property type="match status" value="1"/>
</dbReference>
<dbReference type="Gene3D" id="3.20.20.300">
    <property type="entry name" value="Glycoside hydrolase, family 3, N-terminal domain"/>
    <property type="match status" value="1"/>
</dbReference>
<keyword evidence="5" id="KW-0732">Signal</keyword>
<dbReference type="Pfam" id="PF01915">
    <property type="entry name" value="Glyco_hydro_3_C"/>
    <property type="match status" value="1"/>
</dbReference>
<proteinExistence type="inferred from homology"/>
<evidence type="ECO:0000256" key="2">
    <source>
        <dbReference type="ARBA" id="ARBA00022801"/>
    </source>
</evidence>
<dbReference type="Proteomes" id="UP001177769">
    <property type="component" value="Chromosome"/>
</dbReference>
<evidence type="ECO:0000256" key="1">
    <source>
        <dbReference type="ARBA" id="ARBA00005336"/>
    </source>
</evidence>
<dbReference type="PANTHER" id="PTHR30620">
    <property type="entry name" value="PERIPLASMIC BETA-GLUCOSIDASE-RELATED"/>
    <property type="match status" value="1"/>
</dbReference>
<feature type="domain" description="ExoP galactose-binding-like" evidence="8">
    <location>
        <begin position="695"/>
        <end position="825"/>
    </location>
</feature>
<dbReference type="PROSITE" id="PS00775">
    <property type="entry name" value="GLYCOSYL_HYDROL_F3"/>
    <property type="match status" value="1"/>
</dbReference>
<evidence type="ECO:0000256" key="5">
    <source>
        <dbReference type="SAM" id="SignalP"/>
    </source>
</evidence>
<evidence type="ECO:0000313" key="10">
    <source>
        <dbReference type="Proteomes" id="UP001177769"/>
    </source>
</evidence>
<dbReference type="GO" id="GO:0008422">
    <property type="term" value="F:beta-glucosidase activity"/>
    <property type="evidence" value="ECO:0007669"/>
    <property type="project" value="TreeGrafter"/>
</dbReference>
<dbReference type="InterPro" id="IPR002772">
    <property type="entry name" value="Glyco_hydro_3_C"/>
</dbReference>
<keyword evidence="10" id="KW-1185">Reference proteome</keyword>
<reference evidence="9" key="1">
    <citation type="submission" date="2023-01" db="EMBL/GenBank/DDBJ databases">
        <title>Whole genome sequence of Paucibacter sp. S2-9 isolated from pond sediment.</title>
        <authorList>
            <person name="Jung J.Y."/>
        </authorList>
    </citation>
    <scope>NUCLEOTIDE SEQUENCE</scope>
    <source>
        <strain evidence="9">S2-9</strain>
    </source>
</reference>
<gene>
    <name evidence="9" type="ORF">PFX98_20425</name>
</gene>
<accession>A0AA95SNG7</accession>
<dbReference type="SUPFAM" id="SSF52279">
    <property type="entry name" value="Beta-D-glucan exohydrolase, C-terminal domain"/>
    <property type="match status" value="1"/>
</dbReference>
<dbReference type="InterPro" id="IPR019800">
    <property type="entry name" value="Glyco_hydro_3_AS"/>
</dbReference>
<feature type="chain" id="PRO_5041690572" evidence="5">
    <location>
        <begin position="23"/>
        <end position="847"/>
    </location>
</feature>
<organism evidence="9 10">
    <name type="scientific">Paucibacter sediminis</name>
    <dbReference type="NCBI Taxonomy" id="3019553"/>
    <lineage>
        <taxon>Bacteria</taxon>
        <taxon>Pseudomonadati</taxon>
        <taxon>Pseudomonadota</taxon>
        <taxon>Betaproteobacteria</taxon>
        <taxon>Burkholderiales</taxon>
        <taxon>Sphaerotilaceae</taxon>
        <taxon>Roseateles</taxon>
    </lineage>
</organism>
<evidence type="ECO:0000259" key="6">
    <source>
        <dbReference type="Pfam" id="PF00933"/>
    </source>
</evidence>
<name>A0AA95SNG7_9BURK</name>
<dbReference type="InterPro" id="IPR041443">
    <property type="entry name" value="Exop_C"/>
</dbReference>
<dbReference type="PANTHER" id="PTHR30620:SF77">
    <property type="entry name" value="LYSOSOMAL BETA GLUCOSIDASE-LIKE"/>
    <property type="match status" value="1"/>
</dbReference>
<dbReference type="GO" id="GO:0009251">
    <property type="term" value="P:glucan catabolic process"/>
    <property type="evidence" value="ECO:0007669"/>
    <property type="project" value="TreeGrafter"/>
</dbReference>
<keyword evidence="2 4" id="KW-0378">Hydrolase</keyword>
<dbReference type="InterPro" id="IPR051915">
    <property type="entry name" value="Cellulose_Degrad_GH3"/>
</dbReference>
<dbReference type="Pfam" id="PF00933">
    <property type="entry name" value="Glyco_hydro_3"/>
    <property type="match status" value="1"/>
</dbReference>
<feature type="signal peptide" evidence="5">
    <location>
        <begin position="1"/>
        <end position="22"/>
    </location>
</feature>
<keyword evidence="3 4" id="KW-0326">Glycosidase</keyword>
<dbReference type="Pfam" id="PF18559">
    <property type="entry name" value="Exop_C"/>
    <property type="match status" value="1"/>
</dbReference>
<evidence type="ECO:0000256" key="4">
    <source>
        <dbReference type="RuleBase" id="RU361161"/>
    </source>
</evidence>
<dbReference type="RefSeq" id="WP_285232320.1">
    <property type="nucleotide sequence ID" value="NZ_CP116346.1"/>
</dbReference>
<protein>
    <submittedName>
        <fullName evidence="9">Glycoside hydrolase family 3 N-terminal domain-containing protein</fullName>
    </submittedName>
</protein>
<sequence>MKHALTPWLAAATLLCAGAAGAAPAWPAAGSPFQRLPADEARIARIVAGMSLAQKVGQMTQPEIRHITPDEVRRFYIGSVLNGGGSWPGNNKYASVADWLRLAQAYHEASMQTDMAQPVPVIWGTDAVHGHNNVFGATLFPHNIGLGATRDAGLLREIGRATARAVRATGIQWTFAPTLAVVRDDRWGRTYESYAEDPAVVARLGGAYVRGLQDGLGGDAAILATAKHFIGDGGTAQGKDQGVNEASQAEMLAIHAQGYYAALAAGAQTVMASFNSWHDRAAGQDYGKLHGSQALLSGVLKQQMGFDGFIVSDWNGIAQLPGCSNASCPQAINAGIDMVMVPEDWQAFIANTVAQVQRGEIPLARIDDAVTRILRVKLRAGLFGQAPQDGRYAGRTEALQARALARRAVRESLVLLKNDGGVLPLARQRRVLVVGRAADSLEQQTGGWTLSWQGTGNRNSDFPAGETVLAGLRAALGEARVVYSPDGAGVNPAEFDAVVAVLGETPYAEGNGDIPPSGTLRHSARHPEELRLLQGLAGRGRPVITVFLSGRPLYVNDLLNLSDAFVAAWLPGSEGGGIADLLLRRADGRVGHDFKGRLPFSWPRGACQTPLNAGDGGQPLFALGHGLSYARPARLGQLALDAPASGGCGARTEMAIFERVAQAPYELLAISPGQRWPTRKLSDDLNGTEEIPAGRPELLVSTVQINTQQDAKLLRWQGPARLVAWSAQPALLSAYPDAALLFDLRLAQAPSGAVGLGMDCGAGCGGKFGQFDLRPLLRPLAVGDRLSLKIPLACFAALGVVLDRVEQPFMLSADAPFAAAIAHIRVQAGAARHADALRCEQLQPLLP</sequence>
<evidence type="ECO:0000259" key="7">
    <source>
        <dbReference type="Pfam" id="PF01915"/>
    </source>
</evidence>
<feature type="domain" description="Glycoside hydrolase family 3 N-terminal" evidence="6">
    <location>
        <begin position="52"/>
        <end position="376"/>
    </location>
</feature>
<dbReference type="Gene3D" id="2.60.120.430">
    <property type="entry name" value="Galactose-binding lectin"/>
    <property type="match status" value="1"/>
</dbReference>